<comment type="caution">
    <text evidence="1">The sequence shown here is derived from an EMBL/GenBank/DDBJ whole genome shotgun (WGS) entry which is preliminary data.</text>
</comment>
<reference evidence="1 2" key="1">
    <citation type="submission" date="2019-04" db="EMBL/GenBank/DDBJ databases">
        <authorList>
            <person name="Jiang L."/>
        </authorList>
    </citation>
    <scope>NUCLEOTIDE SEQUENCE [LARGE SCALE GENOMIC DNA]</scope>
    <source>
        <strain evidence="1 2">YIM 131853</strain>
    </source>
</reference>
<dbReference type="EMBL" id="SSSM01000005">
    <property type="protein sequence ID" value="THG29973.1"/>
    <property type="molecule type" value="Genomic_DNA"/>
</dbReference>
<dbReference type="Proteomes" id="UP000309133">
    <property type="component" value="Unassembled WGS sequence"/>
</dbReference>
<dbReference type="AlphaFoldDB" id="A0A4S4FI13"/>
<accession>A0A4S4FI13</accession>
<dbReference type="RefSeq" id="WP_136428302.1">
    <property type="nucleotide sequence ID" value="NZ_SSSM01000005.1"/>
</dbReference>
<sequence length="93" mass="10041">MKSVRYDGEELIMLDEVADALLEFASAVVRSGGAEAISVPTLTSSGATQTVTLFLSAGVPLSTRLIDEPQDERHPSASFIEELAVRRAYLPEF</sequence>
<gene>
    <name evidence="1" type="ORF">E6C64_15125</name>
</gene>
<dbReference type="OrthoDB" id="5119511at2"/>
<evidence type="ECO:0000313" key="1">
    <source>
        <dbReference type="EMBL" id="THG29973.1"/>
    </source>
</evidence>
<keyword evidence="2" id="KW-1185">Reference proteome</keyword>
<evidence type="ECO:0000313" key="2">
    <source>
        <dbReference type="Proteomes" id="UP000309133"/>
    </source>
</evidence>
<proteinExistence type="predicted"/>
<name>A0A4S4FI13_9MICO</name>
<protein>
    <submittedName>
        <fullName evidence="1">Uncharacterized protein</fullName>
    </submittedName>
</protein>
<organism evidence="1 2">
    <name type="scientific">Naasia lichenicola</name>
    <dbReference type="NCBI Taxonomy" id="2565933"/>
    <lineage>
        <taxon>Bacteria</taxon>
        <taxon>Bacillati</taxon>
        <taxon>Actinomycetota</taxon>
        <taxon>Actinomycetes</taxon>
        <taxon>Micrococcales</taxon>
        <taxon>Microbacteriaceae</taxon>
        <taxon>Naasia</taxon>
    </lineage>
</organism>